<protein>
    <submittedName>
        <fullName evidence="1">Uncharacterized protein</fullName>
    </submittedName>
</protein>
<keyword evidence="2" id="KW-1185">Reference proteome</keyword>
<evidence type="ECO:0000313" key="1">
    <source>
        <dbReference type="EMBL" id="RDI96771.1"/>
    </source>
</evidence>
<proteinExistence type="predicted"/>
<sequence>MDRAQTYWGGEVEVSVEPHEMRMSHWVYAPKFADISGEQILFDLTGKLWDLISVSESEDALDLQLRKYPGDRPQVTLQVQRKGRVILVAGKPVDGAELERHLDTALIK</sequence>
<dbReference type="EMBL" id="QQSY01000014">
    <property type="protein sequence ID" value="RDI96771.1"/>
    <property type="molecule type" value="Genomic_DNA"/>
</dbReference>
<dbReference type="AlphaFoldDB" id="A0A370K269"/>
<gene>
    <name evidence="1" type="ORF">DVT68_20155</name>
</gene>
<organism evidence="1 2">
    <name type="scientific">Dyella solisilvae</name>
    <dbReference type="NCBI Taxonomy" id="1920168"/>
    <lineage>
        <taxon>Bacteria</taxon>
        <taxon>Pseudomonadati</taxon>
        <taxon>Pseudomonadota</taxon>
        <taxon>Gammaproteobacteria</taxon>
        <taxon>Lysobacterales</taxon>
        <taxon>Rhodanobacteraceae</taxon>
        <taxon>Dyella</taxon>
    </lineage>
</organism>
<reference evidence="1 2" key="1">
    <citation type="submission" date="2018-07" db="EMBL/GenBank/DDBJ databases">
        <title>Dyella solisilvae sp. nov., isolated from the pine and broad-leaved mixed forest soil.</title>
        <authorList>
            <person name="Gao Z."/>
            <person name="Qiu L."/>
        </authorList>
    </citation>
    <scope>NUCLEOTIDE SEQUENCE [LARGE SCALE GENOMIC DNA]</scope>
    <source>
        <strain evidence="1 2">DHG54</strain>
    </source>
</reference>
<dbReference type="Proteomes" id="UP000254711">
    <property type="component" value="Unassembled WGS sequence"/>
</dbReference>
<accession>A0A370K269</accession>
<evidence type="ECO:0000313" key="2">
    <source>
        <dbReference type="Proteomes" id="UP000254711"/>
    </source>
</evidence>
<name>A0A370K269_9GAMM</name>
<comment type="caution">
    <text evidence="1">The sequence shown here is derived from an EMBL/GenBank/DDBJ whole genome shotgun (WGS) entry which is preliminary data.</text>
</comment>